<evidence type="ECO:0000313" key="3">
    <source>
        <dbReference type="EMBL" id="SCJ66506.1"/>
    </source>
</evidence>
<gene>
    <name evidence="3" type="ORF">SAMEA3545359_01324</name>
</gene>
<feature type="region of interest" description="Disordered" evidence="1">
    <location>
        <begin position="265"/>
        <end position="294"/>
    </location>
</feature>
<evidence type="ECO:0000259" key="2">
    <source>
        <dbReference type="Pfam" id="PF23343"/>
    </source>
</evidence>
<dbReference type="InterPro" id="IPR056906">
    <property type="entry name" value="ORF2/G2P_dom"/>
</dbReference>
<name>A0A1C6I8Q4_9FIRM</name>
<dbReference type="Pfam" id="PF23343">
    <property type="entry name" value="REP_ORF2-G2P"/>
    <property type="match status" value="1"/>
</dbReference>
<reference evidence="3" key="1">
    <citation type="submission" date="2015-09" db="EMBL/GenBank/DDBJ databases">
        <authorList>
            <consortium name="Pathogen Informatics"/>
        </authorList>
    </citation>
    <scope>NUCLEOTIDE SEQUENCE</scope>
    <source>
        <strain evidence="3">2789STDY5834896</strain>
    </source>
</reference>
<sequence length="294" mass="33931">MKYIKRTCTAGDVIDVQKTYSPRYGRSLQKAGKTGKSRETVKRYNEKVAIRQAARYLNGSFVPGDLFVTWTYRRGERPAPETARKHRDKLLRDLRRYCRKNGTQLKYMGTSGIGKRGGIHHHFVINSIDPAALRQLWPYGGLHIVPLYGRDYTRLAAYIYRQNKTGLDGKEHLAGDHWCRSKNLVRPQPKVEEISAREWREPPAPIKGYTIDIDSIETGYSPVTGIPYLFYRMVKIPPDSRVMTPDGRLLKADAAARWLQQKNREQIRERHRAGAWDREGERVDRAPECHGEPT</sequence>
<dbReference type="AlphaFoldDB" id="A0A1C6I8Q4"/>
<organism evidence="3">
    <name type="scientific">uncultured Anaerotruncus sp</name>
    <dbReference type="NCBI Taxonomy" id="905011"/>
    <lineage>
        <taxon>Bacteria</taxon>
        <taxon>Bacillati</taxon>
        <taxon>Bacillota</taxon>
        <taxon>Clostridia</taxon>
        <taxon>Eubacteriales</taxon>
        <taxon>Oscillospiraceae</taxon>
        <taxon>Anaerotruncus</taxon>
        <taxon>environmental samples</taxon>
    </lineage>
</organism>
<evidence type="ECO:0000256" key="1">
    <source>
        <dbReference type="SAM" id="MobiDB-lite"/>
    </source>
</evidence>
<dbReference type="EMBL" id="FMHG01000001">
    <property type="protein sequence ID" value="SCJ66506.1"/>
    <property type="molecule type" value="Genomic_DNA"/>
</dbReference>
<proteinExistence type="predicted"/>
<feature type="domain" description="Replication-associated protein ORF2/G2P" evidence="2">
    <location>
        <begin position="66"/>
        <end position="158"/>
    </location>
</feature>
<accession>A0A1C6I8Q4</accession>
<protein>
    <recommendedName>
        <fullName evidence="2">Replication-associated protein ORF2/G2P domain-containing protein</fullName>
    </recommendedName>
</protein>